<dbReference type="AlphaFoldDB" id="A0A238KJC5"/>
<feature type="transmembrane region" description="Helical" evidence="1">
    <location>
        <begin position="54"/>
        <end position="74"/>
    </location>
</feature>
<keyword evidence="1" id="KW-0472">Membrane</keyword>
<name>A0A238KJC5_9RHOB</name>
<keyword evidence="1" id="KW-1133">Transmembrane helix</keyword>
<keyword evidence="3" id="KW-1185">Reference proteome</keyword>
<feature type="transmembrane region" description="Helical" evidence="1">
    <location>
        <begin position="26"/>
        <end position="47"/>
    </location>
</feature>
<feature type="transmembrane region" description="Helical" evidence="1">
    <location>
        <begin position="80"/>
        <end position="101"/>
    </location>
</feature>
<evidence type="ECO:0000313" key="3">
    <source>
        <dbReference type="Proteomes" id="UP000202922"/>
    </source>
</evidence>
<reference evidence="3" key="1">
    <citation type="submission" date="2017-05" db="EMBL/GenBank/DDBJ databases">
        <authorList>
            <person name="Rodrigo-Torres L."/>
            <person name="Arahal R. D."/>
            <person name="Lucena T."/>
        </authorList>
    </citation>
    <scope>NUCLEOTIDE SEQUENCE [LARGE SCALE GENOMIC DNA]</scope>
    <source>
        <strain evidence="3">CECT 8621</strain>
    </source>
</reference>
<proteinExistence type="predicted"/>
<keyword evidence="1" id="KW-0812">Transmembrane</keyword>
<dbReference type="EMBL" id="FXYE01000002">
    <property type="protein sequence ID" value="SMX42820.1"/>
    <property type="molecule type" value="Genomic_DNA"/>
</dbReference>
<evidence type="ECO:0000256" key="1">
    <source>
        <dbReference type="SAM" id="Phobius"/>
    </source>
</evidence>
<evidence type="ECO:0000313" key="2">
    <source>
        <dbReference type="EMBL" id="SMX42820.1"/>
    </source>
</evidence>
<dbReference type="Proteomes" id="UP000202922">
    <property type="component" value="Unassembled WGS sequence"/>
</dbReference>
<accession>A0A238KJC5</accession>
<protein>
    <submittedName>
        <fullName evidence="2">Uncharacterized protein</fullName>
    </submittedName>
</protein>
<gene>
    <name evidence="2" type="ORF">COL8621_02088</name>
</gene>
<sequence>MVLSAIAGYLFFMSDPRVTYGIPAPLLASLSFAVGLGLVALSVSILLPDYRFAFEIIGIVLLIYALISVKFPILTSAQSGFPLLNIFIFLIVLKVSFHLIYGNWSDNLLVLDTQVDRSVTVTDVDQLDLWETFFPDPNNVGYYHDETTEKISLVSGQANTFHVLNRFKNGHFQEMMMQFDHVKPTWSYRYRYEVIGAPELKRDRLRSCTVSLEPRDNRTAVHIRWERPNYAVRKAFMHWVDDWAGRRLDKMVHRADVLHRPNTNIQV</sequence>
<organism evidence="2 3">
    <name type="scientific">Actibacterium lipolyticum</name>
    <dbReference type="NCBI Taxonomy" id="1524263"/>
    <lineage>
        <taxon>Bacteria</taxon>
        <taxon>Pseudomonadati</taxon>
        <taxon>Pseudomonadota</taxon>
        <taxon>Alphaproteobacteria</taxon>
        <taxon>Rhodobacterales</taxon>
        <taxon>Roseobacteraceae</taxon>
        <taxon>Actibacterium</taxon>
    </lineage>
</organism>